<keyword evidence="1" id="KW-0812">Transmembrane</keyword>
<protein>
    <submittedName>
        <fullName evidence="2">Uncharacterized protein</fullName>
    </submittedName>
</protein>
<accession>A0A9W6DB34</accession>
<name>A0A9W6DB34_9CLOT</name>
<dbReference type="EMBL" id="BQXY01000003">
    <property type="protein sequence ID" value="GKU25457.1"/>
    <property type="molecule type" value="Genomic_DNA"/>
</dbReference>
<feature type="transmembrane region" description="Helical" evidence="1">
    <location>
        <begin position="6"/>
        <end position="27"/>
    </location>
</feature>
<dbReference type="AlphaFoldDB" id="A0A9W6DB34"/>
<evidence type="ECO:0000256" key="1">
    <source>
        <dbReference type="SAM" id="Phobius"/>
    </source>
</evidence>
<sequence>MKKEYVKVYVTIGIIGILSFLNIFQYTQNHYNEIHRKEKADSNFNLAMQSICLGIKEVESNERDIIPSLPFLSSATSKAVSVYGYTSYYEKNSSLEGILWVLNNNITNRSNIEEVVAKKDLTLLLPILEKVKNNPSDETLNEELYNLIQENTTV</sequence>
<proteinExistence type="predicted"/>
<evidence type="ECO:0000313" key="2">
    <source>
        <dbReference type="EMBL" id="GKU25457.1"/>
    </source>
</evidence>
<dbReference type="RefSeq" id="WP_261852419.1">
    <property type="nucleotide sequence ID" value="NZ_BQXY01000003.1"/>
</dbReference>
<keyword evidence="1" id="KW-0472">Membrane</keyword>
<reference evidence="2" key="1">
    <citation type="journal article" date="2023" name="Int. J. Syst. Evol. Microbiol.">
        <title>&lt;i&gt;Clostridium folliculivorans&lt;/i&gt; sp. nov., isolated from soil samples of an organic paddy in Japan.</title>
        <authorList>
            <person name="Tazawa J."/>
            <person name="Kobayashi H."/>
            <person name="Tanizawa Y."/>
            <person name="Uchino A."/>
            <person name="Tanaka F."/>
            <person name="Urashima Y."/>
            <person name="Miura S."/>
            <person name="Sakamoto M."/>
            <person name="Ohkuma M."/>
            <person name="Tohno M."/>
        </authorList>
    </citation>
    <scope>NUCLEOTIDE SEQUENCE</scope>
    <source>
        <strain evidence="2">D1-1</strain>
    </source>
</reference>
<dbReference type="Proteomes" id="UP001057868">
    <property type="component" value="Unassembled WGS sequence"/>
</dbReference>
<gene>
    <name evidence="2" type="ORF">CFOLD11_22830</name>
</gene>
<keyword evidence="3" id="KW-1185">Reference proteome</keyword>
<comment type="caution">
    <text evidence="2">The sequence shown here is derived from an EMBL/GenBank/DDBJ whole genome shotgun (WGS) entry which is preliminary data.</text>
</comment>
<keyword evidence="1" id="KW-1133">Transmembrane helix</keyword>
<evidence type="ECO:0000313" key="3">
    <source>
        <dbReference type="Proteomes" id="UP001057868"/>
    </source>
</evidence>
<organism evidence="2 3">
    <name type="scientific">Clostridium folliculivorans</name>
    <dbReference type="NCBI Taxonomy" id="2886038"/>
    <lineage>
        <taxon>Bacteria</taxon>
        <taxon>Bacillati</taxon>
        <taxon>Bacillota</taxon>
        <taxon>Clostridia</taxon>
        <taxon>Eubacteriales</taxon>
        <taxon>Clostridiaceae</taxon>
        <taxon>Clostridium</taxon>
    </lineage>
</organism>